<dbReference type="GO" id="GO:0005737">
    <property type="term" value="C:cytoplasm"/>
    <property type="evidence" value="ECO:0007669"/>
    <property type="project" value="TreeGrafter"/>
</dbReference>
<dbReference type="CDD" id="cd13384">
    <property type="entry name" value="PH_Gab2_2"/>
    <property type="match status" value="1"/>
</dbReference>
<dbReference type="Proteomes" id="UP000215335">
    <property type="component" value="Unassembled WGS sequence"/>
</dbReference>
<dbReference type="Pfam" id="PF00169">
    <property type="entry name" value="PH"/>
    <property type="match status" value="1"/>
</dbReference>
<feature type="compositionally biased region" description="Polar residues" evidence="1">
    <location>
        <begin position="480"/>
        <end position="489"/>
    </location>
</feature>
<feature type="compositionally biased region" description="Basic and acidic residues" evidence="1">
    <location>
        <begin position="427"/>
        <end position="436"/>
    </location>
</feature>
<dbReference type="FunFam" id="2.30.29.30:FF:000286">
    <property type="entry name" value="PH-protein kinase domain containing protein"/>
    <property type="match status" value="1"/>
</dbReference>
<gene>
    <name evidence="3" type="ORF">TSAR_004671</name>
</gene>
<dbReference type="InterPro" id="IPR001849">
    <property type="entry name" value="PH_domain"/>
</dbReference>
<dbReference type="Gene3D" id="2.30.29.30">
    <property type="entry name" value="Pleckstrin-homology domain (PH domain)/Phosphotyrosine-binding domain (PTB)"/>
    <property type="match status" value="1"/>
</dbReference>
<evidence type="ECO:0000313" key="4">
    <source>
        <dbReference type="Proteomes" id="UP000215335"/>
    </source>
</evidence>
<accession>A0A232EYX1</accession>
<proteinExistence type="predicted"/>
<dbReference type="SMART" id="SM00233">
    <property type="entry name" value="PH"/>
    <property type="match status" value="1"/>
</dbReference>
<name>A0A232EYX1_9HYME</name>
<evidence type="ECO:0000259" key="2">
    <source>
        <dbReference type="PROSITE" id="PS50003"/>
    </source>
</evidence>
<evidence type="ECO:0000256" key="1">
    <source>
        <dbReference type="SAM" id="MobiDB-lite"/>
    </source>
</evidence>
<feature type="compositionally biased region" description="Pro residues" evidence="1">
    <location>
        <begin position="265"/>
        <end position="274"/>
    </location>
</feature>
<dbReference type="GO" id="GO:0035591">
    <property type="term" value="F:signaling adaptor activity"/>
    <property type="evidence" value="ECO:0007669"/>
    <property type="project" value="TreeGrafter"/>
</dbReference>
<dbReference type="OrthoDB" id="67516at2759"/>
<dbReference type="InterPro" id="IPR011993">
    <property type="entry name" value="PH-like_dom_sf"/>
</dbReference>
<reference evidence="3 4" key="1">
    <citation type="journal article" date="2017" name="Curr. Biol.">
        <title>The Evolution of Venom by Co-option of Single-Copy Genes.</title>
        <authorList>
            <person name="Martinson E.O."/>
            <person name="Mrinalini"/>
            <person name="Kelkar Y.D."/>
            <person name="Chang C.H."/>
            <person name="Werren J.H."/>
        </authorList>
    </citation>
    <scope>NUCLEOTIDE SEQUENCE [LARGE SCALE GENOMIC DNA]</scope>
    <source>
        <strain evidence="3 4">Alberta</strain>
        <tissue evidence="3">Whole body</tissue>
    </source>
</reference>
<dbReference type="PROSITE" id="PS50003">
    <property type="entry name" value="PH_DOMAIN"/>
    <property type="match status" value="1"/>
</dbReference>
<feature type="domain" description="PH" evidence="2">
    <location>
        <begin position="9"/>
        <end position="119"/>
    </location>
</feature>
<comment type="caution">
    <text evidence="3">The sequence shown here is derived from an EMBL/GenBank/DDBJ whole genome shotgun (WGS) entry which is preliminary data.</text>
</comment>
<dbReference type="GO" id="GO:0007165">
    <property type="term" value="P:signal transduction"/>
    <property type="evidence" value="ECO:0007669"/>
    <property type="project" value="TreeGrafter"/>
</dbReference>
<dbReference type="PANTHER" id="PTHR45960">
    <property type="entry name" value="GRB2-ASSOCIATED-BINDING PROTEIN"/>
    <property type="match status" value="1"/>
</dbReference>
<dbReference type="PANTHER" id="PTHR45960:SF2">
    <property type="entry name" value="PROTEIN DAUGHTER OF SEVENLESS"/>
    <property type="match status" value="1"/>
</dbReference>
<dbReference type="EMBL" id="NNAY01001571">
    <property type="protein sequence ID" value="OXU23561.1"/>
    <property type="molecule type" value="Genomic_DNA"/>
</dbReference>
<feature type="compositionally biased region" description="Polar residues" evidence="1">
    <location>
        <begin position="336"/>
        <end position="355"/>
    </location>
</feature>
<sequence>MEVLKTNQEIVHEGWLIKSPPTKLWRARWRERWFTLRHSGELPGQYFLEYYTDKKCRKLKGKIDLDQCEQVDAGLRFENRKQKYQFMFNVKTPKRTYYLVAENEADMNKWVDAVCQVCGLKAQDDEQQCQMFPFESQESPPITPTSTISGPYIPISECISGRSLNDTSSLSSALGQVQDHYDAPRRLAPSPPRSPTTTDAESVFTDDEWGAPVPSVNWETFPSPSDSKPCNSASDAEIGSWSVRKRFGKLRIVDSAAPPAAEEIPAPPRPPKPPHMSLENPGHNYLNLDGATESSKPVTPATPAPSTPATAIITDETYDFPRSHQPGVAESGTLGRPTQSRHCYTNAAPTNASGSDDQRIFRYDFHDDEPSSPRSESSTTATYSNLPSPLAKPDVALSATTSVPVLASTSAAAVPVTTVPPPPVVYRELKPGRKTSDTWSMISNEPSPGATGIGPAEPSSAEHSPAEPPSINRKLKPPLNRTNYESTGPLQLASPPGRGRVRAAPSPTPPSTHSNRHQSTSDDDNNAFEDKEDIYYFQDQNTFIPASSRKFVDIQYLDLDLGTSDNSSALTGPPAQSPPSSTVYKTVDFLKTEAFNRTRQRVEEERKQCTDSLT</sequence>
<feature type="compositionally biased region" description="Polar residues" evidence="1">
    <location>
        <begin position="437"/>
        <end position="446"/>
    </location>
</feature>
<dbReference type="STRING" id="543379.A0A232EYX1"/>
<feature type="compositionally biased region" description="Basic and acidic residues" evidence="1">
    <location>
        <begin position="356"/>
        <end position="371"/>
    </location>
</feature>
<evidence type="ECO:0000313" key="3">
    <source>
        <dbReference type="EMBL" id="OXU23561.1"/>
    </source>
</evidence>
<organism evidence="3 4">
    <name type="scientific">Trichomalopsis sarcophagae</name>
    <dbReference type="NCBI Taxonomy" id="543379"/>
    <lineage>
        <taxon>Eukaryota</taxon>
        <taxon>Metazoa</taxon>
        <taxon>Ecdysozoa</taxon>
        <taxon>Arthropoda</taxon>
        <taxon>Hexapoda</taxon>
        <taxon>Insecta</taxon>
        <taxon>Pterygota</taxon>
        <taxon>Neoptera</taxon>
        <taxon>Endopterygota</taxon>
        <taxon>Hymenoptera</taxon>
        <taxon>Apocrita</taxon>
        <taxon>Proctotrupomorpha</taxon>
        <taxon>Chalcidoidea</taxon>
        <taxon>Pteromalidae</taxon>
        <taxon>Pteromalinae</taxon>
        <taxon>Trichomalopsis</taxon>
    </lineage>
</organism>
<dbReference type="SUPFAM" id="SSF50729">
    <property type="entry name" value="PH domain-like"/>
    <property type="match status" value="1"/>
</dbReference>
<protein>
    <recommendedName>
        <fullName evidence="2">PH domain-containing protein</fullName>
    </recommendedName>
</protein>
<dbReference type="InterPro" id="IPR046355">
    <property type="entry name" value="Gab1-4-like"/>
</dbReference>
<feature type="region of interest" description="Disordered" evidence="1">
    <location>
        <begin position="409"/>
        <end position="527"/>
    </location>
</feature>
<keyword evidence="4" id="KW-1185">Reference proteome</keyword>
<feature type="region of interest" description="Disordered" evidence="1">
    <location>
        <begin position="256"/>
        <end position="392"/>
    </location>
</feature>
<dbReference type="AlphaFoldDB" id="A0A232EYX1"/>